<keyword evidence="1" id="KW-0805">Transcription regulation</keyword>
<feature type="region of interest" description="Disordered" evidence="5">
    <location>
        <begin position="190"/>
        <end position="236"/>
    </location>
</feature>
<dbReference type="EMBL" id="LT629746">
    <property type="protein sequence ID" value="SDT31199.1"/>
    <property type="molecule type" value="Genomic_DNA"/>
</dbReference>
<feature type="domain" description="HTH tetR-type" evidence="6">
    <location>
        <begin position="7"/>
        <end position="67"/>
    </location>
</feature>
<evidence type="ECO:0000259" key="6">
    <source>
        <dbReference type="PROSITE" id="PS50977"/>
    </source>
</evidence>
<keyword evidence="8" id="KW-1185">Reference proteome</keyword>
<evidence type="ECO:0000313" key="7">
    <source>
        <dbReference type="EMBL" id="SDT31199.1"/>
    </source>
</evidence>
<dbReference type="Gene3D" id="1.10.10.60">
    <property type="entry name" value="Homeodomain-like"/>
    <property type="match status" value="1"/>
</dbReference>
<dbReference type="RefSeq" id="WP_231983784.1">
    <property type="nucleotide sequence ID" value="NZ_JYLB01000001.1"/>
</dbReference>
<dbReference type="InterPro" id="IPR050109">
    <property type="entry name" value="HTH-type_TetR-like_transc_reg"/>
</dbReference>
<dbReference type="AlphaFoldDB" id="A0A1H1ZC68"/>
<gene>
    <name evidence="7" type="ORF">SAMN04490191_3893</name>
</gene>
<dbReference type="PANTHER" id="PTHR30055">
    <property type="entry name" value="HTH-TYPE TRANSCRIPTIONAL REGULATOR RUTR"/>
    <property type="match status" value="1"/>
</dbReference>
<dbReference type="PRINTS" id="PR00455">
    <property type="entry name" value="HTHTETR"/>
</dbReference>
<feature type="compositionally biased region" description="Basic and acidic residues" evidence="5">
    <location>
        <begin position="195"/>
        <end position="236"/>
    </location>
</feature>
<dbReference type="GO" id="GO:0000976">
    <property type="term" value="F:transcription cis-regulatory region binding"/>
    <property type="evidence" value="ECO:0007669"/>
    <property type="project" value="TreeGrafter"/>
</dbReference>
<protein>
    <submittedName>
        <fullName evidence="7">DNA-binding transcriptional regulator, AcrR family</fullName>
    </submittedName>
</protein>
<reference evidence="8" key="1">
    <citation type="submission" date="2016-10" db="EMBL/GenBank/DDBJ databases">
        <authorList>
            <person name="Varghese N."/>
            <person name="Submissions S."/>
        </authorList>
    </citation>
    <scope>NUCLEOTIDE SEQUENCE [LARGE SCALE GENOMIC DNA]</scope>
    <source>
        <strain evidence="8">BS3782</strain>
    </source>
</reference>
<dbReference type="SUPFAM" id="SSF46689">
    <property type="entry name" value="Homeodomain-like"/>
    <property type="match status" value="1"/>
</dbReference>
<keyword evidence="3" id="KW-0804">Transcription</keyword>
<dbReference type="PROSITE" id="PS50977">
    <property type="entry name" value="HTH_TETR_2"/>
    <property type="match status" value="1"/>
</dbReference>
<name>A0A1H1ZC68_9PSED</name>
<feature type="DNA-binding region" description="H-T-H motif" evidence="4">
    <location>
        <begin position="30"/>
        <end position="49"/>
    </location>
</feature>
<evidence type="ECO:0000256" key="4">
    <source>
        <dbReference type="PROSITE-ProRule" id="PRU00335"/>
    </source>
</evidence>
<keyword evidence="2 4" id="KW-0238">DNA-binding</keyword>
<dbReference type="InterPro" id="IPR009057">
    <property type="entry name" value="Homeodomain-like_sf"/>
</dbReference>
<dbReference type="Pfam" id="PF17932">
    <property type="entry name" value="TetR_C_24"/>
    <property type="match status" value="1"/>
</dbReference>
<dbReference type="Proteomes" id="UP000182814">
    <property type="component" value="Chromosome I"/>
</dbReference>
<evidence type="ECO:0000256" key="1">
    <source>
        <dbReference type="ARBA" id="ARBA00023015"/>
    </source>
</evidence>
<dbReference type="Gene3D" id="1.10.357.10">
    <property type="entry name" value="Tetracycline Repressor, domain 2"/>
    <property type="match status" value="1"/>
</dbReference>
<evidence type="ECO:0000256" key="3">
    <source>
        <dbReference type="ARBA" id="ARBA00023163"/>
    </source>
</evidence>
<evidence type="ECO:0000256" key="2">
    <source>
        <dbReference type="ARBA" id="ARBA00023125"/>
    </source>
</evidence>
<organism evidence="7 8">
    <name type="scientific">Pseudomonas lini</name>
    <dbReference type="NCBI Taxonomy" id="163011"/>
    <lineage>
        <taxon>Bacteria</taxon>
        <taxon>Pseudomonadati</taxon>
        <taxon>Pseudomonadota</taxon>
        <taxon>Gammaproteobacteria</taxon>
        <taxon>Pseudomonadales</taxon>
        <taxon>Pseudomonadaceae</taxon>
        <taxon>Pseudomonas</taxon>
    </lineage>
</organism>
<dbReference type="PANTHER" id="PTHR30055:SF234">
    <property type="entry name" value="HTH-TYPE TRANSCRIPTIONAL REGULATOR BETI"/>
    <property type="match status" value="1"/>
</dbReference>
<sequence length="236" mass="27431">MPTPERCSRFAEYRDKVLELFASKGFGQVGMRELATCLGLAPGSLYHHYPSKQHMLLDLIEEFYEELLATLGRIEQTAPAKRDRLNQLIRAHLNLHQEMPWHFRLVERDGGCLNEEQQERVRQLREQYERKLLLMLGIRLRLSEQGRMAASHAIAALLNSAPSWLTHYSLDEQERDNLMENMVSGAIERLLAPKRTHETISARRPEPDKDSDPKGSDEHRPRHSEFRENGRSSRRA</sequence>
<accession>A0A1H1ZC68</accession>
<dbReference type="Pfam" id="PF00440">
    <property type="entry name" value="TetR_N"/>
    <property type="match status" value="1"/>
</dbReference>
<dbReference type="InterPro" id="IPR001647">
    <property type="entry name" value="HTH_TetR"/>
</dbReference>
<evidence type="ECO:0000256" key="5">
    <source>
        <dbReference type="SAM" id="MobiDB-lite"/>
    </source>
</evidence>
<evidence type="ECO:0000313" key="8">
    <source>
        <dbReference type="Proteomes" id="UP000182814"/>
    </source>
</evidence>
<dbReference type="GO" id="GO:0003700">
    <property type="term" value="F:DNA-binding transcription factor activity"/>
    <property type="evidence" value="ECO:0007669"/>
    <property type="project" value="TreeGrafter"/>
</dbReference>
<proteinExistence type="predicted"/>
<dbReference type="InterPro" id="IPR041490">
    <property type="entry name" value="KstR2_TetR_C"/>
</dbReference>